<evidence type="ECO:0000259" key="1">
    <source>
        <dbReference type="Pfam" id="PF07728"/>
    </source>
</evidence>
<evidence type="ECO:0000313" key="3">
    <source>
        <dbReference type="Proteomes" id="UP000217720"/>
    </source>
</evidence>
<gene>
    <name evidence="2" type="ORF">CIK62_00830</name>
</gene>
<dbReference type="Gene3D" id="3.40.50.300">
    <property type="entry name" value="P-loop containing nucleotide triphosphate hydrolases"/>
    <property type="match status" value="1"/>
</dbReference>
<comment type="caution">
    <text evidence="2">The sequence shown here is derived from an EMBL/GenBank/DDBJ whole genome shotgun (WGS) entry which is preliminary data.</text>
</comment>
<dbReference type="AlphaFoldDB" id="A0A2A3ZKD0"/>
<evidence type="ECO:0000313" key="2">
    <source>
        <dbReference type="EMBL" id="PCC52008.1"/>
    </source>
</evidence>
<dbReference type="GO" id="GO:0016887">
    <property type="term" value="F:ATP hydrolysis activity"/>
    <property type="evidence" value="ECO:0007669"/>
    <property type="project" value="InterPro"/>
</dbReference>
<reference evidence="2 3" key="1">
    <citation type="journal article" date="2017" name="Elife">
        <title>Extensive horizontal gene transfer in cheese-associated bacteria.</title>
        <authorList>
            <person name="Bonham K.S."/>
            <person name="Wolfe B.E."/>
            <person name="Dutton R.J."/>
        </authorList>
    </citation>
    <scope>NUCLEOTIDE SEQUENCE [LARGE SCALE GENOMIC DNA]</scope>
    <source>
        <strain evidence="2 3">900_6</strain>
    </source>
</reference>
<dbReference type="PANTHER" id="PTHR37291:SF1">
    <property type="entry name" value="TYPE IV METHYL-DIRECTED RESTRICTION ENZYME ECOKMCRB SUBUNIT"/>
    <property type="match status" value="1"/>
</dbReference>
<dbReference type="Proteomes" id="UP000217720">
    <property type="component" value="Unassembled WGS sequence"/>
</dbReference>
<dbReference type="SUPFAM" id="SSF52540">
    <property type="entry name" value="P-loop containing nucleoside triphosphate hydrolases"/>
    <property type="match status" value="1"/>
</dbReference>
<organism evidence="2 3">
    <name type="scientific">Brevibacterium aurantiacum</name>
    <dbReference type="NCBI Taxonomy" id="273384"/>
    <lineage>
        <taxon>Bacteria</taxon>
        <taxon>Bacillati</taxon>
        <taxon>Actinomycetota</taxon>
        <taxon>Actinomycetes</taxon>
        <taxon>Micrococcales</taxon>
        <taxon>Brevibacteriaceae</taxon>
        <taxon>Brevibacterium</taxon>
    </lineage>
</organism>
<dbReference type="GO" id="GO:0005524">
    <property type="term" value="F:ATP binding"/>
    <property type="evidence" value="ECO:0007669"/>
    <property type="project" value="InterPro"/>
</dbReference>
<sequence length="607" mass="68528">MYYPEPLKSSKKRDPKLQIGSSLANPKALLAQTILLYLSNNQPSTISPMSDVGQYALQLNSATESTLREYLANEAGYNEQQLDELIDRFNRGPLMEKQFEPLSVALELVWGLCELGFQDDTKMRSGERNGGVRYPKILNFTSNMDLLYSVCQSAPSPYITVLIGWLQNTTNYDLDAEHRIKTVLSVLAQHSLYKIHTSEGVLTFDIEGLYDAVSQHPDGVSIDSTREHKGPVRILKSSLASDVWAMLEVEDRHTVLPRSGVDLQSIRNFKERLARHRLIYNVRPQVAGATDLSPEEDDSSVLEVGLSNIILYGVPGAGKSHAVESVVKSGTDFMERTVFHPDYSYSDFTVQILPGMNGDQVTYNQIPGPFARVLKRASDDPGHDYFLVIEEINRGNAPAIFGDLFQLLDRNERGWSTYTVASSQLAEFVYGNSTMPIRIPPNMKIVATMNTADQNVFTLDTAFQRRWSMQMIDNDFTRSPYALNPILDTSVTWRKFCEVFNQRILEHGMYEHSTSDKRMGVFFVSAVELGFPAQANSIDGFSSFNRVPFCDKVLKYLWDDAFKFNRSEIFRDSAGKSFEDIAYDFSTSIDDDRFAVFEESIVDSLLN</sequence>
<dbReference type="PANTHER" id="PTHR37291">
    <property type="entry name" value="5-METHYLCYTOSINE-SPECIFIC RESTRICTION ENZYME B"/>
    <property type="match status" value="1"/>
</dbReference>
<dbReference type="InterPro" id="IPR052934">
    <property type="entry name" value="Methyl-DNA_Rec/Restrict_Enz"/>
</dbReference>
<accession>A0A2A3ZKD0</accession>
<dbReference type="EMBL" id="NRGO01000001">
    <property type="protein sequence ID" value="PCC52008.1"/>
    <property type="molecule type" value="Genomic_DNA"/>
</dbReference>
<dbReference type="InterPro" id="IPR027417">
    <property type="entry name" value="P-loop_NTPase"/>
</dbReference>
<name>A0A2A3ZKD0_BREAU</name>
<dbReference type="InterPro" id="IPR011704">
    <property type="entry name" value="ATPase_dyneun-rel_AAA"/>
</dbReference>
<dbReference type="Pfam" id="PF07728">
    <property type="entry name" value="AAA_5"/>
    <property type="match status" value="1"/>
</dbReference>
<feature type="domain" description="ATPase dynein-related AAA" evidence="1">
    <location>
        <begin position="308"/>
        <end position="466"/>
    </location>
</feature>
<protein>
    <recommendedName>
        <fullName evidence="1">ATPase dynein-related AAA domain-containing protein</fullName>
    </recommendedName>
</protein>
<proteinExistence type="predicted"/>